<protein>
    <recommendedName>
        <fullName evidence="3">HTH araC/xylS-type domain-containing protein</fullName>
    </recommendedName>
</protein>
<proteinExistence type="predicted"/>
<dbReference type="RefSeq" id="WP_216522270.1">
    <property type="nucleotide sequence ID" value="NZ_JAHLPM010000028.1"/>
</dbReference>
<dbReference type="Proteomes" id="UP000749471">
    <property type="component" value="Unassembled WGS sequence"/>
</dbReference>
<evidence type="ECO:0000313" key="2">
    <source>
        <dbReference type="Proteomes" id="UP000749471"/>
    </source>
</evidence>
<keyword evidence="2" id="KW-1185">Reference proteome</keyword>
<name>A0ABS6ECP4_9FIRM</name>
<sequence length="68" mass="8014">MHIELSSAAYNNKLIVKGKLEYQADYFDLKLLDTRLNDVYHSDLTIEQIAKDLYVTEESLIYIYKVQI</sequence>
<reference evidence="1 2" key="1">
    <citation type="submission" date="2021-06" db="EMBL/GenBank/DDBJ databases">
        <authorList>
            <person name="Sun Q."/>
            <person name="Li D."/>
        </authorList>
    </citation>
    <scope>NUCLEOTIDE SEQUENCE [LARGE SCALE GENOMIC DNA]</scope>
    <source>
        <strain evidence="1 2">MSJ-40</strain>
    </source>
</reference>
<evidence type="ECO:0000313" key="1">
    <source>
        <dbReference type="EMBL" id="MBU5440230.1"/>
    </source>
</evidence>
<comment type="caution">
    <text evidence="1">The sequence shown here is derived from an EMBL/GenBank/DDBJ whole genome shotgun (WGS) entry which is preliminary data.</text>
</comment>
<organism evidence="1 2">
    <name type="scientific">Tissierella simiarum</name>
    <dbReference type="NCBI Taxonomy" id="2841534"/>
    <lineage>
        <taxon>Bacteria</taxon>
        <taxon>Bacillati</taxon>
        <taxon>Bacillota</taxon>
        <taxon>Tissierellia</taxon>
        <taxon>Tissierellales</taxon>
        <taxon>Tissierellaceae</taxon>
        <taxon>Tissierella</taxon>
    </lineage>
</organism>
<accession>A0ABS6ECP4</accession>
<gene>
    <name evidence="1" type="ORF">KQI42_19735</name>
</gene>
<dbReference type="EMBL" id="JAHLPM010000028">
    <property type="protein sequence ID" value="MBU5440230.1"/>
    <property type="molecule type" value="Genomic_DNA"/>
</dbReference>
<evidence type="ECO:0008006" key="3">
    <source>
        <dbReference type="Google" id="ProtNLM"/>
    </source>
</evidence>